<evidence type="ECO:0000313" key="1">
    <source>
        <dbReference type="EMBL" id="BAO43323.1"/>
    </source>
</evidence>
<name>A0A7U6GGP2_9GAMM</name>
<reference evidence="1 2" key="1">
    <citation type="journal article" date="2014" name="PLoS ONE">
        <title>Physiological and genomic features of a novel sulfur-oxidizing gammaproteobacterium belonging to a previously uncultivated symbiotic lineage isolated from a hydrothermal vent.</title>
        <authorList>
            <person name="Nunoura T."/>
            <person name="Takaki Y."/>
            <person name="Kazama H."/>
            <person name="Kakuta J."/>
            <person name="Shimamura S."/>
            <person name="Makita H."/>
            <person name="Hirai M."/>
            <person name="Miyazaki M."/>
            <person name="Takai K."/>
        </authorList>
    </citation>
    <scope>NUCLEOTIDE SEQUENCE [LARGE SCALE GENOMIC DNA]</scope>
    <source>
        <strain evidence="1 2">Hiromi1</strain>
    </source>
</reference>
<sequence>MNTSLFLFPLPPLQDPPEKTPVVQALQESGFAGARLDEDRYAVGNGFFNYMTFAGCSPHLQLLPPEDGGWQFCHIQIHADDNPRLQIAPQRGRPRCPVCRSNLPDWKGRLEEWKQDGRRQVHCESCDASMPVAEMDWRQYGLAARFRVEIHQVYPGEALPQDSLLKLLADVTGREWTYAWAESG</sequence>
<dbReference type="KEGG" id="tbn:TBH_C0377"/>
<dbReference type="Proteomes" id="UP000031631">
    <property type="component" value="Chromosome"/>
</dbReference>
<evidence type="ECO:0000313" key="2">
    <source>
        <dbReference type="Proteomes" id="UP000031631"/>
    </source>
</evidence>
<organism evidence="1 2">
    <name type="scientific">Thiolapillus brandeum</name>
    <dbReference type="NCBI Taxonomy" id="1076588"/>
    <lineage>
        <taxon>Bacteria</taxon>
        <taxon>Pseudomonadati</taxon>
        <taxon>Pseudomonadota</taxon>
        <taxon>Gammaproteobacteria</taxon>
        <taxon>Chromatiales</taxon>
        <taxon>Sedimenticolaceae</taxon>
        <taxon>Thiolapillus</taxon>
    </lineage>
</organism>
<protein>
    <submittedName>
        <fullName evidence="1">Uncharacterized protein</fullName>
    </submittedName>
</protein>
<dbReference type="AlphaFoldDB" id="A0A7U6GGP2"/>
<proteinExistence type="predicted"/>
<keyword evidence="2" id="KW-1185">Reference proteome</keyword>
<dbReference type="RefSeq" id="WP_041064885.1">
    <property type="nucleotide sequence ID" value="NZ_AP012273.1"/>
</dbReference>
<dbReference type="EMBL" id="AP012273">
    <property type="protein sequence ID" value="BAO43323.1"/>
    <property type="molecule type" value="Genomic_DNA"/>
</dbReference>
<gene>
    <name evidence="1" type="ORF">TBH_C0377</name>
</gene>
<accession>A0A7U6GGP2</accession>
<dbReference type="OrthoDB" id="5796917at2"/>